<name>A0A8H6MCT5_9AGAR</name>
<evidence type="ECO:0000313" key="2">
    <source>
        <dbReference type="Proteomes" id="UP000521943"/>
    </source>
</evidence>
<proteinExistence type="predicted"/>
<dbReference type="EMBL" id="JACGCI010000004">
    <property type="protein sequence ID" value="KAF6764538.1"/>
    <property type="molecule type" value="Genomic_DNA"/>
</dbReference>
<dbReference type="Proteomes" id="UP000521943">
    <property type="component" value="Unassembled WGS sequence"/>
</dbReference>
<accession>A0A8H6MCT5</accession>
<sequence length="322" mass="35645">MSLASVPDPRSPEEIPLLLCHSRLPTDFTSSSPVPQYCTWHSSSSIPSDHSFSEFLHHTLARRTTTSSRRIRFIHTFPCRDQGENFHSYFANTRKSIHHRTSAIPSPTGLLLTGSISPATSSSSRARQNSYATIQSPRRARRIEFQTYFVMSVMAKRTELHCHSESIHDYTSSKSLPLPRFLTGISDSSSPLTGFNSIDTSSFRRTHVDLDSWISEGSGITGCNDEFGNIPHRTGHSHLYSTGASSRPLATHDKFDGDSCARSELDLEAFRHLPRRAPLPGGYILGRPLSQTHFYCGLALLSQAGTRTSSASGCHTHGKRVT</sequence>
<protein>
    <submittedName>
        <fullName evidence="1">Uncharacterized protein</fullName>
    </submittedName>
</protein>
<gene>
    <name evidence="1" type="ORF">DFP72DRAFT_1059509</name>
</gene>
<reference evidence="1 2" key="1">
    <citation type="submission" date="2020-07" db="EMBL/GenBank/DDBJ databases">
        <title>Comparative genomics of pyrophilous fungi reveals a link between fire events and developmental genes.</title>
        <authorList>
            <consortium name="DOE Joint Genome Institute"/>
            <person name="Steindorff A.S."/>
            <person name="Carver A."/>
            <person name="Calhoun S."/>
            <person name="Stillman K."/>
            <person name="Liu H."/>
            <person name="Lipzen A."/>
            <person name="Pangilinan J."/>
            <person name="Labutti K."/>
            <person name="Bruns T.D."/>
            <person name="Grigoriev I.V."/>
        </authorList>
    </citation>
    <scope>NUCLEOTIDE SEQUENCE [LARGE SCALE GENOMIC DNA]</scope>
    <source>
        <strain evidence="1 2">CBS 144469</strain>
    </source>
</reference>
<organism evidence="1 2">
    <name type="scientific">Ephemerocybe angulata</name>
    <dbReference type="NCBI Taxonomy" id="980116"/>
    <lineage>
        <taxon>Eukaryota</taxon>
        <taxon>Fungi</taxon>
        <taxon>Dikarya</taxon>
        <taxon>Basidiomycota</taxon>
        <taxon>Agaricomycotina</taxon>
        <taxon>Agaricomycetes</taxon>
        <taxon>Agaricomycetidae</taxon>
        <taxon>Agaricales</taxon>
        <taxon>Agaricineae</taxon>
        <taxon>Psathyrellaceae</taxon>
        <taxon>Ephemerocybe</taxon>
    </lineage>
</organism>
<dbReference type="AlphaFoldDB" id="A0A8H6MCT5"/>
<keyword evidence="2" id="KW-1185">Reference proteome</keyword>
<evidence type="ECO:0000313" key="1">
    <source>
        <dbReference type="EMBL" id="KAF6764538.1"/>
    </source>
</evidence>
<comment type="caution">
    <text evidence="1">The sequence shown here is derived from an EMBL/GenBank/DDBJ whole genome shotgun (WGS) entry which is preliminary data.</text>
</comment>